<keyword evidence="6 10" id="KW-1133">Transmembrane helix</keyword>
<feature type="transmembrane region" description="Helical" evidence="10">
    <location>
        <begin position="160"/>
        <end position="184"/>
    </location>
</feature>
<keyword evidence="13" id="KW-1185">Reference proteome</keyword>
<gene>
    <name evidence="12" type="ORF">SYN_02211</name>
</gene>
<organism evidence="12 13">
    <name type="scientific">Syntrophus aciditrophicus (strain SB)</name>
    <dbReference type="NCBI Taxonomy" id="56780"/>
    <lineage>
        <taxon>Bacteria</taxon>
        <taxon>Pseudomonadati</taxon>
        <taxon>Thermodesulfobacteriota</taxon>
        <taxon>Syntrophia</taxon>
        <taxon>Syntrophales</taxon>
        <taxon>Syntrophaceae</taxon>
        <taxon>Syntrophus</taxon>
    </lineage>
</organism>
<feature type="domain" description="Ammonium transporter AmtB-like" evidence="11">
    <location>
        <begin position="7"/>
        <end position="406"/>
    </location>
</feature>
<dbReference type="STRING" id="56780.SYN_02211"/>
<dbReference type="InterPro" id="IPR029020">
    <property type="entry name" value="Ammonium/urea_transptr"/>
</dbReference>
<evidence type="ECO:0000256" key="10">
    <source>
        <dbReference type="RuleBase" id="RU362002"/>
    </source>
</evidence>
<accession>Q2LYG2</accession>
<reference evidence="12 13" key="1">
    <citation type="journal article" date="2007" name="Proc. Natl. Acad. Sci. U.S.A.">
        <title>The genome of Syntrophus aciditrophicus: life at the thermodynamic limit of microbial growth.</title>
        <authorList>
            <person name="McInerney M.J."/>
            <person name="Rohlin L."/>
            <person name="Mouttaki H."/>
            <person name="Kim U."/>
            <person name="Krupp R.S."/>
            <person name="Rios-Hernandez L."/>
            <person name="Sieber J."/>
            <person name="Struchtemeyer C.G."/>
            <person name="Bhattacharyya A."/>
            <person name="Campbell J.W."/>
            <person name="Gunsalus R.P."/>
        </authorList>
    </citation>
    <scope>NUCLEOTIDE SEQUENCE [LARGE SCALE GENOMIC DNA]</scope>
    <source>
        <strain evidence="12 13">SB</strain>
    </source>
</reference>
<dbReference type="InterPro" id="IPR024041">
    <property type="entry name" value="NH4_transpt_AmtB-like_dom"/>
</dbReference>
<dbReference type="eggNOG" id="COG0004">
    <property type="taxonomic scope" value="Bacteria"/>
</dbReference>
<dbReference type="Pfam" id="PF00909">
    <property type="entry name" value="Ammonium_transp"/>
    <property type="match status" value="1"/>
</dbReference>
<feature type="transmembrane region" description="Helical" evidence="10">
    <location>
        <begin position="127"/>
        <end position="148"/>
    </location>
</feature>
<dbReference type="PANTHER" id="PTHR43029">
    <property type="entry name" value="AMMONIUM TRANSPORTER MEP2"/>
    <property type="match status" value="1"/>
</dbReference>
<comment type="subcellular location">
    <subcellularLocation>
        <location evidence="1 10">Cell membrane</location>
        <topology evidence="1 10">Multi-pass membrane protein</topology>
    </subcellularLocation>
</comment>
<feature type="transmembrane region" description="Helical" evidence="10">
    <location>
        <begin position="196"/>
        <end position="216"/>
    </location>
</feature>
<dbReference type="Proteomes" id="UP000001933">
    <property type="component" value="Chromosome"/>
</dbReference>
<dbReference type="Gene3D" id="1.10.3430.10">
    <property type="entry name" value="Ammonium transporter AmtB like domains"/>
    <property type="match status" value="1"/>
</dbReference>
<proteinExistence type="inferred from homology"/>
<keyword evidence="8 10" id="KW-0924">Ammonia transport</keyword>
<dbReference type="EMBL" id="CP000252">
    <property type="protein sequence ID" value="ABC75994.1"/>
    <property type="molecule type" value="Genomic_DNA"/>
</dbReference>
<dbReference type="InterPro" id="IPR001905">
    <property type="entry name" value="Ammonium_transpt"/>
</dbReference>
<keyword evidence="4" id="KW-1003">Cell membrane</keyword>
<evidence type="ECO:0000256" key="1">
    <source>
        <dbReference type="ARBA" id="ARBA00004651"/>
    </source>
</evidence>
<evidence type="ECO:0000256" key="3">
    <source>
        <dbReference type="ARBA" id="ARBA00022448"/>
    </source>
</evidence>
<dbReference type="NCBIfam" id="TIGR00836">
    <property type="entry name" value="amt"/>
    <property type="match status" value="1"/>
</dbReference>
<dbReference type="GO" id="GO:0008519">
    <property type="term" value="F:ammonium channel activity"/>
    <property type="evidence" value="ECO:0007669"/>
    <property type="project" value="InterPro"/>
</dbReference>
<dbReference type="SUPFAM" id="SSF111352">
    <property type="entry name" value="Ammonium transporter"/>
    <property type="match status" value="1"/>
</dbReference>
<dbReference type="RefSeq" id="WP_011416029.1">
    <property type="nucleotide sequence ID" value="NC_007759.1"/>
</dbReference>
<dbReference type="FunCoup" id="Q2LYG2">
    <property type="interactions" value="238"/>
</dbReference>
<dbReference type="InterPro" id="IPR018047">
    <property type="entry name" value="Ammonium_transpt_CS"/>
</dbReference>
<evidence type="ECO:0000256" key="4">
    <source>
        <dbReference type="ARBA" id="ARBA00022475"/>
    </source>
</evidence>
<dbReference type="PANTHER" id="PTHR43029:SF10">
    <property type="entry name" value="AMMONIUM TRANSPORTER MEP2"/>
    <property type="match status" value="1"/>
</dbReference>
<feature type="transmembrane region" description="Helical" evidence="10">
    <location>
        <begin position="6"/>
        <end position="27"/>
    </location>
</feature>
<evidence type="ECO:0000256" key="6">
    <source>
        <dbReference type="ARBA" id="ARBA00022989"/>
    </source>
</evidence>
<evidence type="ECO:0000256" key="7">
    <source>
        <dbReference type="ARBA" id="ARBA00023136"/>
    </source>
</evidence>
<dbReference type="AlphaFoldDB" id="Q2LYG2"/>
<comment type="similarity">
    <text evidence="2 10">Belongs to the ammonia transporter channel (TC 1.A.11.2) family.</text>
</comment>
<feature type="transmembrane region" description="Helical" evidence="10">
    <location>
        <begin position="285"/>
        <end position="303"/>
    </location>
</feature>
<feature type="transmembrane region" description="Helical" evidence="10">
    <location>
        <begin position="39"/>
        <end position="59"/>
    </location>
</feature>
<keyword evidence="3 10" id="KW-0813">Transport</keyword>
<dbReference type="PROSITE" id="PS01219">
    <property type="entry name" value="AMMONIUM_TRANSP"/>
    <property type="match status" value="1"/>
</dbReference>
<feature type="transmembrane region" description="Helical" evidence="10">
    <location>
        <begin position="256"/>
        <end position="273"/>
    </location>
</feature>
<dbReference type="KEGG" id="sat:SYN_02211"/>
<dbReference type="FunFam" id="1.10.3430.10:FF:000007">
    <property type="entry name" value="Ammonium transporter"/>
    <property type="match status" value="1"/>
</dbReference>
<evidence type="ECO:0000313" key="13">
    <source>
        <dbReference type="Proteomes" id="UP000001933"/>
    </source>
</evidence>
<evidence type="ECO:0000256" key="2">
    <source>
        <dbReference type="ARBA" id="ARBA00005887"/>
    </source>
</evidence>
<evidence type="ECO:0000256" key="9">
    <source>
        <dbReference type="ARBA" id="ARBA00050025"/>
    </source>
</evidence>
<keyword evidence="5 10" id="KW-0812">Transmembrane</keyword>
<name>Q2LYG2_SYNAS</name>
<evidence type="ECO:0000313" key="12">
    <source>
        <dbReference type="EMBL" id="ABC75994.1"/>
    </source>
</evidence>
<dbReference type="OrthoDB" id="9814202at2"/>
<evidence type="ECO:0000259" key="11">
    <source>
        <dbReference type="Pfam" id="PF00909"/>
    </source>
</evidence>
<dbReference type="GO" id="GO:0005886">
    <property type="term" value="C:plasma membrane"/>
    <property type="evidence" value="ECO:0007669"/>
    <property type="project" value="UniProtKB-SubCell"/>
</dbReference>
<evidence type="ECO:0000256" key="8">
    <source>
        <dbReference type="ARBA" id="ARBA00023177"/>
    </source>
</evidence>
<sequence>MNAGDTAWVLISTVLVFVMTPGLAFFYGGLVRRKNVLSILMQCFIIMCVISLQWVLYGYSLAFGPDTGWGLIGGLSWVGLSGVGGSPNGDYASTIPHLAFMMFQAMFAIITPALIIGAFAERVRFSAFLVMTVLWATLVYDPLAHWVWGSGGWMRNLGALDFAGGIVVHVSSGISALVMAILLGKRIGYEKEPFRPHNLPFTVLGGALLWFGWFGFNAGSALGANELAANAFVTTNTATAAAGLTWALIEWRLSGAPTVLGAVTGAVAGLVAVTPACGFVTPVNAIFIGVSVSVICYAAIAVVKGRLGYDDSLDAFGVHGVGGAWGTIATGLLAEKAVNAAGADGLFFGGLHQFLVQLMLVGVTVLYAGVVTFILFKVVDALLGMKVDRKSEILGLDLSQQCESAYTVVD</sequence>
<evidence type="ECO:0000256" key="5">
    <source>
        <dbReference type="ARBA" id="ARBA00022692"/>
    </source>
</evidence>
<feature type="transmembrane region" description="Helical" evidence="10">
    <location>
        <begin position="228"/>
        <end position="249"/>
    </location>
</feature>
<feature type="transmembrane region" description="Helical" evidence="10">
    <location>
        <begin position="98"/>
        <end position="120"/>
    </location>
</feature>
<dbReference type="HOGENOM" id="CLU_000445_33_0_7"/>
<feature type="transmembrane region" description="Helical" evidence="10">
    <location>
        <begin position="315"/>
        <end position="334"/>
    </location>
</feature>
<keyword evidence="7 10" id="KW-0472">Membrane</keyword>
<protein>
    <recommendedName>
        <fullName evidence="9 10">Ammonium transporter</fullName>
    </recommendedName>
</protein>
<dbReference type="InParanoid" id="Q2LYG2"/>
<feature type="transmembrane region" description="Helical" evidence="10">
    <location>
        <begin position="354"/>
        <end position="376"/>
    </location>
</feature>